<protein>
    <submittedName>
        <fullName evidence="1">Uncharacterized protein</fullName>
    </submittedName>
</protein>
<evidence type="ECO:0000313" key="2">
    <source>
        <dbReference type="Proteomes" id="UP000839052"/>
    </source>
</evidence>
<dbReference type="Proteomes" id="UP000839052">
    <property type="component" value="Chromosome"/>
</dbReference>
<keyword evidence="2" id="KW-1185">Reference proteome</keyword>
<gene>
    <name evidence="1" type="ORF">NTG6680_0822</name>
</gene>
<proteinExistence type="predicted"/>
<organism evidence="1 2">
    <name type="scientific">Candidatus Nitrotoga arctica</name>
    <dbReference type="NCBI Taxonomy" id="453162"/>
    <lineage>
        <taxon>Bacteria</taxon>
        <taxon>Pseudomonadati</taxon>
        <taxon>Pseudomonadota</taxon>
        <taxon>Betaproteobacteria</taxon>
        <taxon>Nitrosomonadales</taxon>
        <taxon>Gallionellaceae</taxon>
        <taxon>Candidatus Nitrotoga</taxon>
    </lineage>
</organism>
<accession>A0ABM8YX43</accession>
<sequence>MSEQTRIIHPKELLLSTDIEGFDSLAELALDMRSSWNAVPLEDAHILWQR</sequence>
<name>A0ABM8YX43_9PROT</name>
<dbReference type="EMBL" id="OU912926">
    <property type="protein sequence ID" value="CAG9932075.1"/>
    <property type="molecule type" value="Genomic_DNA"/>
</dbReference>
<reference evidence="1 2" key="1">
    <citation type="submission" date="2021-10" db="EMBL/GenBank/DDBJ databases">
        <authorList>
            <person name="Koch H."/>
        </authorList>
    </citation>
    <scope>NUCLEOTIDE SEQUENCE [LARGE SCALE GENOMIC DNA]</scope>
    <source>
        <strain evidence="1">6680</strain>
    </source>
</reference>
<evidence type="ECO:0000313" key="1">
    <source>
        <dbReference type="EMBL" id="CAG9932075.1"/>
    </source>
</evidence>